<gene>
    <name evidence="3" type="ORF">MPOL1434_LOCUS4028</name>
</gene>
<feature type="compositionally biased region" description="Basic and acidic residues" evidence="1">
    <location>
        <begin position="166"/>
        <end position="178"/>
    </location>
</feature>
<feature type="compositionally biased region" description="Low complexity" evidence="1">
    <location>
        <begin position="138"/>
        <end position="158"/>
    </location>
</feature>
<organism evidence="3">
    <name type="scientific">Minutocellus polymorphus</name>
    <dbReference type="NCBI Taxonomy" id="265543"/>
    <lineage>
        <taxon>Eukaryota</taxon>
        <taxon>Sar</taxon>
        <taxon>Stramenopiles</taxon>
        <taxon>Ochrophyta</taxon>
        <taxon>Bacillariophyta</taxon>
        <taxon>Mediophyceae</taxon>
        <taxon>Cymatosirophycidae</taxon>
        <taxon>Cymatosirales</taxon>
        <taxon>Cymatosiraceae</taxon>
        <taxon>Minutocellus</taxon>
    </lineage>
</organism>
<accession>A0A7S0AKI9</accession>
<dbReference type="AlphaFoldDB" id="A0A7S0AKI9"/>
<feature type="region of interest" description="Disordered" evidence="1">
    <location>
        <begin position="130"/>
        <end position="178"/>
    </location>
</feature>
<evidence type="ECO:0000256" key="1">
    <source>
        <dbReference type="SAM" id="MobiDB-lite"/>
    </source>
</evidence>
<sequence length="178" mass="18062">MTTPPALRPYRIAGRHFVPLIVLSLFGQLTFASATAHSFCFAHNSPKQSQRADENVDAITSSNIHVGRRKAVETAGAAFISSQVPIAVIAADEQGVVKDNGDPLAAFGASLSGSDASAIMSGATSSQQLAGAGATTLPSSAAAGGPPRTAAAGTPPSSLDATLDQLSKKRTIEPRTHG</sequence>
<proteinExistence type="predicted"/>
<dbReference type="EMBL" id="HBEJ01006807">
    <property type="protein sequence ID" value="CAD8366660.1"/>
    <property type="molecule type" value="Transcribed_RNA"/>
</dbReference>
<feature type="chain" id="PRO_5030991894" evidence="2">
    <location>
        <begin position="35"/>
        <end position="178"/>
    </location>
</feature>
<protein>
    <submittedName>
        <fullName evidence="3">Uncharacterized protein</fullName>
    </submittedName>
</protein>
<evidence type="ECO:0000256" key="2">
    <source>
        <dbReference type="SAM" id="SignalP"/>
    </source>
</evidence>
<name>A0A7S0AKI9_9STRA</name>
<evidence type="ECO:0000313" key="3">
    <source>
        <dbReference type="EMBL" id="CAD8366660.1"/>
    </source>
</evidence>
<feature type="signal peptide" evidence="2">
    <location>
        <begin position="1"/>
        <end position="34"/>
    </location>
</feature>
<keyword evidence="2" id="KW-0732">Signal</keyword>
<reference evidence="3" key="1">
    <citation type="submission" date="2021-01" db="EMBL/GenBank/DDBJ databases">
        <authorList>
            <person name="Corre E."/>
            <person name="Pelletier E."/>
            <person name="Niang G."/>
            <person name="Scheremetjew M."/>
            <person name="Finn R."/>
            <person name="Kale V."/>
            <person name="Holt S."/>
            <person name="Cochrane G."/>
            <person name="Meng A."/>
            <person name="Brown T."/>
            <person name="Cohen L."/>
        </authorList>
    </citation>
    <scope>NUCLEOTIDE SEQUENCE</scope>
    <source>
        <strain evidence="3">CCMP3303</strain>
    </source>
</reference>